<keyword evidence="19" id="KW-1116">Inhibition of host MHC class II molecule presentation by virus</keyword>
<gene>
    <name evidence="21" type="primary">nef</name>
</gene>
<keyword evidence="18" id="KW-0449">Lipoprotein</keyword>
<evidence type="ECO:0000256" key="13">
    <source>
        <dbReference type="ARBA" id="ARBA00022870"/>
    </source>
</evidence>
<dbReference type="EMBL" id="AF219717">
    <property type="protein sequence ID" value="AAG44194.1"/>
    <property type="molecule type" value="Genomic_DNA"/>
</dbReference>
<sequence length="82" mass="8565">MGGKWSKRSGWSTVRERMRRAEPAADGVGAVSRDLEKHGAITSSNTAANNADCAWLEGGGGGFSSQTSSTFKANDLQGSCRS</sequence>
<keyword evidence="3" id="KW-0964">Secreted</keyword>
<evidence type="ECO:0000256" key="3">
    <source>
        <dbReference type="ARBA" id="ARBA00022525"/>
    </source>
</evidence>
<evidence type="ECO:0000256" key="16">
    <source>
        <dbReference type="ARBA" id="ARBA00023136"/>
    </source>
</evidence>
<dbReference type="GO" id="GO:0140321">
    <property type="term" value="P:symbiont-mediated suppression of host autophagy"/>
    <property type="evidence" value="ECO:0007669"/>
    <property type="project" value="UniProtKB-KW"/>
</dbReference>
<keyword evidence="2" id="KW-0244">Early protein</keyword>
<keyword evidence="10" id="KW-0519">Myristate</keyword>
<dbReference type="FunFam" id="4.10.890.10:FF:000001">
    <property type="entry name" value="Protein Nef"/>
    <property type="match status" value="1"/>
</dbReference>
<keyword evidence="7" id="KW-1115">Inhibition of host MHC class I molecule presentation by virus</keyword>
<feature type="region of interest" description="Disordered" evidence="20">
    <location>
        <begin position="62"/>
        <end position="82"/>
    </location>
</feature>
<evidence type="ECO:0000256" key="12">
    <source>
        <dbReference type="ARBA" id="ARBA00022844"/>
    </source>
</evidence>
<keyword evidence="15" id="KW-0729">SH3-binding</keyword>
<dbReference type="GO" id="GO:0046776">
    <property type="term" value="P:symbiont-mediated suppression of host antigen processing and presentation of peptide antigen via MHC class I"/>
    <property type="evidence" value="ECO:0007669"/>
    <property type="project" value="UniProtKB-KW"/>
</dbReference>
<dbReference type="GO" id="GO:0039505">
    <property type="term" value="P:symbiont-mediated suppression of host antigen processing and presentation of peptide antigen via MHC class II"/>
    <property type="evidence" value="ECO:0007669"/>
    <property type="project" value="UniProtKB-KW"/>
</dbReference>
<keyword evidence="13" id="KW-1043">Host membrane</keyword>
<evidence type="ECO:0000256" key="18">
    <source>
        <dbReference type="ARBA" id="ARBA00023288"/>
    </source>
</evidence>
<dbReference type="InterPro" id="IPR027480">
    <property type="entry name" value="HIV-1_Nef_anchor_sf"/>
</dbReference>
<keyword evidence="12" id="KW-0946">Virion</keyword>
<dbReference type="GO" id="GO:0017124">
    <property type="term" value="F:SH3 domain binding"/>
    <property type="evidence" value="ECO:0007669"/>
    <property type="project" value="UniProtKB-KW"/>
</dbReference>
<organism evidence="21">
    <name type="scientific">Human immunodeficiency virus type 1</name>
    <name type="common">HIV-1</name>
    <dbReference type="NCBI Taxonomy" id="11676"/>
    <lineage>
        <taxon>Viruses</taxon>
        <taxon>Riboviria</taxon>
        <taxon>Pararnavirae</taxon>
        <taxon>Artverviricota</taxon>
        <taxon>Revtraviricetes</taxon>
        <taxon>Ortervirales</taxon>
        <taxon>Retroviridae</taxon>
        <taxon>Orthoretrovirinae</taxon>
        <taxon>Lentivirus</taxon>
        <taxon>Lentivirus humimdef1</taxon>
    </lineage>
</organism>
<keyword evidence="4" id="KW-0597">Phosphoprotein</keyword>
<evidence type="ECO:0000256" key="15">
    <source>
        <dbReference type="ARBA" id="ARBA00023036"/>
    </source>
</evidence>
<evidence type="ECO:0000313" key="21">
    <source>
        <dbReference type="EMBL" id="AAG44194.1"/>
    </source>
</evidence>
<protein>
    <submittedName>
        <fullName evidence="21">Truncated nef protein</fullName>
    </submittedName>
</protein>
<evidence type="ECO:0000256" key="6">
    <source>
        <dbReference type="ARBA" id="ARBA00022581"/>
    </source>
</evidence>
<dbReference type="Gene3D" id="4.10.890.10">
    <property type="entry name" value="HIV 1 nef anchor domain"/>
    <property type="match status" value="1"/>
</dbReference>
<keyword evidence="1" id="KW-1032">Host cell membrane</keyword>
<organismHost>
    <name type="scientific">Homo sapiens</name>
    <name type="common">Human</name>
    <dbReference type="NCBI Taxonomy" id="9606"/>
</organismHost>
<evidence type="ECO:0000256" key="4">
    <source>
        <dbReference type="ARBA" id="ARBA00022553"/>
    </source>
</evidence>
<feature type="compositionally biased region" description="Basic and acidic residues" evidence="20">
    <location>
        <begin position="14"/>
        <end position="23"/>
    </location>
</feature>
<keyword evidence="8" id="KW-1083">Inhibition of host autophagy by virus</keyword>
<keyword evidence="14" id="KW-0843">Virulence</keyword>
<keyword evidence="17" id="KW-0899">Viral immunoevasion</keyword>
<evidence type="ECO:0000256" key="1">
    <source>
        <dbReference type="ARBA" id="ARBA00022511"/>
    </source>
</evidence>
<evidence type="ECO:0000256" key="8">
    <source>
        <dbReference type="ARBA" id="ARBA00022661"/>
    </source>
</evidence>
<evidence type="ECO:0000256" key="5">
    <source>
        <dbReference type="ARBA" id="ARBA00022560"/>
    </source>
</evidence>
<feature type="region of interest" description="Disordered" evidence="20">
    <location>
        <begin position="1"/>
        <end position="31"/>
    </location>
</feature>
<keyword evidence="5" id="KW-1080">Inhibition of host adaptive immune response by virus</keyword>
<evidence type="ECO:0000256" key="20">
    <source>
        <dbReference type="SAM" id="MobiDB-lite"/>
    </source>
</evidence>
<evidence type="ECO:0000256" key="2">
    <source>
        <dbReference type="ARBA" id="ARBA00022518"/>
    </source>
</evidence>
<evidence type="ECO:0000256" key="7">
    <source>
        <dbReference type="ARBA" id="ARBA00022625"/>
    </source>
</evidence>
<evidence type="ECO:0000256" key="9">
    <source>
        <dbReference type="ARBA" id="ARBA00022703"/>
    </source>
</evidence>
<keyword evidence="16" id="KW-0472">Membrane</keyword>
<name>Q9DRR7_HV1</name>
<dbReference type="GO" id="GO:0044423">
    <property type="term" value="C:virion component"/>
    <property type="evidence" value="ECO:0007669"/>
    <property type="project" value="UniProtKB-KW"/>
</dbReference>
<keyword evidence="9" id="KW-0053">Apoptosis</keyword>
<keyword evidence="11" id="KW-1040">Host Golgi apparatus</keyword>
<evidence type="ECO:0000256" key="10">
    <source>
        <dbReference type="ARBA" id="ARBA00022707"/>
    </source>
</evidence>
<evidence type="ECO:0000256" key="19">
    <source>
        <dbReference type="ARBA" id="ARBA00084111"/>
    </source>
</evidence>
<keyword evidence="6" id="KW-0945">Host-virus interaction</keyword>
<reference evidence="21" key="1">
    <citation type="submission" date="1999-12" db="EMBL/GenBank/DDBJ databases">
        <title>Viral diversity in the nef/LTR region of the HIV-1 genome: associations with long-term nonprogression.</title>
        <authorList>
            <person name="Ashton L."/>
            <person name="Rhodes D."/>
            <person name="Solomon A."/>
            <person name="Deacon N."/>
            <person name="Satchell C."/>
            <person name="Carr A."/>
            <person name="Cooper D."/>
            <person name="Biti R."/>
            <person name="Stewart G."/>
            <person name="Kaldor J."/>
        </authorList>
    </citation>
    <scope>NUCLEOTIDE SEQUENCE</scope>
    <source>
        <strain evidence="21">LTS 3c</strain>
    </source>
</reference>
<accession>Q9DRR7</accession>
<evidence type="ECO:0000256" key="17">
    <source>
        <dbReference type="ARBA" id="ARBA00023280"/>
    </source>
</evidence>
<evidence type="ECO:0000256" key="14">
    <source>
        <dbReference type="ARBA" id="ARBA00023026"/>
    </source>
</evidence>
<proteinExistence type="predicted"/>
<evidence type="ECO:0000256" key="11">
    <source>
        <dbReference type="ARBA" id="ARBA00022812"/>
    </source>
</evidence>